<accession>A0A2G5NT09</accession>
<comment type="catalytic activity">
    <reaction evidence="7">
        <text>a 1-acyl-sn-glycero-3-phosphate + an acyl-CoA = a 1,2-diacyl-sn-glycero-3-phosphate + CoA</text>
        <dbReference type="Rhea" id="RHEA:19709"/>
        <dbReference type="ChEBI" id="CHEBI:57287"/>
        <dbReference type="ChEBI" id="CHEBI:57970"/>
        <dbReference type="ChEBI" id="CHEBI:58342"/>
        <dbReference type="ChEBI" id="CHEBI:58608"/>
        <dbReference type="EC" id="2.3.1.51"/>
    </reaction>
</comment>
<dbReference type="PANTHER" id="PTHR10434">
    <property type="entry name" value="1-ACYL-SN-GLYCEROL-3-PHOSPHATE ACYLTRANSFERASE"/>
    <property type="match status" value="1"/>
</dbReference>
<evidence type="ECO:0000256" key="3">
    <source>
        <dbReference type="ARBA" id="ARBA00022516"/>
    </source>
</evidence>
<dbReference type="GO" id="GO:0016020">
    <property type="term" value="C:membrane"/>
    <property type="evidence" value="ECO:0007669"/>
    <property type="project" value="InterPro"/>
</dbReference>
<evidence type="ECO:0000313" key="10">
    <source>
        <dbReference type="Proteomes" id="UP000229523"/>
    </source>
</evidence>
<keyword evidence="3 7" id="KW-0444">Lipid biosynthesis</keyword>
<name>A0A2G5NT09_9STAP</name>
<dbReference type="Proteomes" id="UP000229523">
    <property type="component" value="Unassembled WGS sequence"/>
</dbReference>
<protein>
    <recommendedName>
        <fullName evidence="7">1-acyl-sn-glycerol-3-phosphate acyltransferase</fullName>
        <ecNumber evidence="7">2.3.1.51</ecNumber>
    </recommendedName>
</protein>
<dbReference type="GO" id="GO:0003841">
    <property type="term" value="F:1-acylglycerol-3-phosphate O-acyltransferase activity"/>
    <property type="evidence" value="ECO:0007669"/>
    <property type="project" value="UniProtKB-UniRule"/>
</dbReference>
<evidence type="ECO:0000256" key="4">
    <source>
        <dbReference type="ARBA" id="ARBA00022679"/>
    </source>
</evidence>
<dbReference type="GO" id="GO:0006654">
    <property type="term" value="P:phosphatidic acid biosynthetic process"/>
    <property type="evidence" value="ECO:0007669"/>
    <property type="project" value="TreeGrafter"/>
</dbReference>
<dbReference type="EMBL" id="MJBI02000001">
    <property type="protein sequence ID" value="RAI82591.1"/>
    <property type="molecule type" value="Genomic_DNA"/>
</dbReference>
<comment type="similarity">
    <text evidence="2 7">Belongs to the 1-acyl-sn-glycerol-3-phosphate acyltransferase family.</text>
</comment>
<keyword evidence="6 7" id="KW-0012">Acyltransferase</keyword>
<dbReference type="AlphaFoldDB" id="A0A2G5NT09"/>
<keyword evidence="7" id="KW-1208">Phospholipid metabolism</keyword>
<dbReference type="PANTHER" id="PTHR10434:SF64">
    <property type="entry name" value="1-ACYL-SN-GLYCEROL-3-PHOSPHATE ACYLTRANSFERASE-RELATED"/>
    <property type="match status" value="1"/>
</dbReference>
<keyword evidence="5 7" id="KW-0443">Lipid metabolism</keyword>
<evidence type="ECO:0000256" key="5">
    <source>
        <dbReference type="ARBA" id="ARBA00023098"/>
    </source>
</evidence>
<dbReference type="RefSeq" id="WP_099578128.1">
    <property type="nucleotide sequence ID" value="NZ_MJBI02000001.1"/>
</dbReference>
<keyword evidence="7" id="KW-0594">Phospholipid biosynthesis</keyword>
<dbReference type="NCBIfam" id="TIGR00530">
    <property type="entry name" value="AGP_acyltrn"/>
    <property type="match status" value="1"/>
</dbReference>
<dbReference type="SUPFAM" id="SSF69593">
    <property type="entry name" value="Glycerol-3-phosphate (1)-acyltransferase"/>
    <property type="match status" value="1"/>
</dbReference>
<evidence type="ECO:0000259" key="8">
    <source>
        <dbReference type="SMART" id="SM00563"/>
    </source>
</evidence>
<evidence type="ECO:0000256" key="2">
    <source>
        <dbReference type="ARBA" id="ARBA00008655"/>
    </source>
</evidence>
<dbReference type="EC" id="2.3.1.51" evidence="7"/>
<comment type="pathway">
    <text evidence="1">Lipid metabolism.</text>
</comment>
<dbReference type="InterPro" id="IPR004552">
    <property type="entry name" value="AGP_acyltrans"/>
</dbReference>
<feature type="domain" description="Phospholipid/glycerol acyltransferase" evidence="8">
    <location>
        <begin position="74"/>
        <end position="188"/>
    </location>
</feature>
<organism evidence="9 10">
    <name type="scientific">Macrococcoides goetzii</name>
    <dbReference type="NCBI Taxonomy" id="1891097"/>
    <lineage>
        <taxon>Bacteria</taxon>
        <taxon>Bacillati</taxon>
        <taxon>Bacillota</taxon>
        <taxon>Bacilli</taxon>
        <taxon>Bacillales</taxon>
        <taxon>Staphylococcaceae</taxon>
        <taxon>Macrococcoides</taxon>
    </lineage>
</organism>
<comment type="caution">
    <text evidence="9">The sequence shown here is derived from an EMBL/GenBank/DDBJ whole genome shotgun (WGS) entry which is preliminary data.</text>
</comment>
<evidence type="ECO:0000313" key="9">
    <source>
        <dbReference type="EMBL" id="RAI82591.1"/>
    </source>
</evidence>
<dbReference type="Pfam" id="PF01553">
    <property type="entry name" value="Acyltransferase"/>
    <property type="match status" value="1"/>
</dbReference>
<dbReference type="SMART" id="SM00563">
    <property type="entry name" value="PlsC"/>
    <property type="match status" value="1"/>
</dbReference>
<evidence type="ECO:0000256" key="1">
    <source>
        <dbReference type="ARBA" id="ARBA00005189"/>
    </source>
</evidence>
<dbReference type="CDD" id="cd07989">
    <property type="entry name" value="LPLAT_AGPAT-like"/>
    <property type="match status" value="1"/>
</dbReference>
<comment type="domain">
    <text evidence="7">The HXXXXD motif is essential for acyltransferase activity and may constitute the binding site for the phosphate moiety of the glycerol-3-phosphate.</text>
</comment>
<reference evidence="9 10" key="1">
    <citation type="journal article" date="2018" name="Front. Microbiol.">
        <title>Description and Comparative Genomics of Macrococcus caseolyticus subsp. hominis subsp. nov., Macrococcus goetzii sp. nov., Macrococcus epidermidis sp. nov., and Macrococcus bohemicus sp. nov., Novel Macrococci From Human Clinical Material With Virulence Potential and Suspected Uptake of Foreign DNA by Natural Transformation.</title>
        <authorList>
            <person name="Maslanova I."/>
            <person name="Wertheimer Z."/>
            <person name="Sedlacek I."/>
            <person name="Svec P."/>
            <person name="Indrakova A."/>
            <person name="Kovarovic V."/>
            <person name="Schumann P."/>
            <person name="Sproer C."/>
            <person name="Kralova S."/>
            <person name="Sedo O."/>
            <person name="Kristofova L."/>
            <person name="Vrbovska V."/>
            <person name="Fuzik T."/>
            <person name="Petras P."/>
            <person name="Zdrahal Z."/>
            <person name="Ruzickova V."/>
            <person name="Doskar J."/>
            <person name="Pantucek R."/>
        </authorList>
    </citation>
    <scope>NUCLEOTIDE SEQUENCE [LARGE SCALE GENOMIC DNA]</scope>
    <source>
        <strain evidence="9 10">CCM 4927</strain>
    </source>
</reference>
<evidence type="ECO:0000256" key="6">
    <source>
        <dbReference type="ARBA" id="ARBA00023315"/>
    </source>
</evidence>
<proteinExistence type="inferred from homology"/>
<dbReference type="InterPro" id="IPR002123">
    <property type="entry name" value="Plipid/glycerol_acylTrfase"/>
</dbReference>
<keyword evidence="4 7" id="KW-0808">Transferase</keyword>
<evidence type="ECO:0000256" key="7">
    <source>
        <dbReference type="RuleBase" id="RU361267"/>
    </source>
</evidence>
<gene>
    <name evidence="9" type="ORF">BFS35_002595</name>
</gene>
<keyword evidence="10" id="KW-1185">Reference proteome</keyword>
<sequence length="239" mass="26820">MIRLIRTIGTIIGYAAFVTPKLNGVKNSLTQYDTVAEQDLVTNQYPKRWASKILRTAGVKVNIHGDQNYPENGVLFISNHEGNFDIPVLIYAINKPFGFVSKVEVKKIPFLHKWMDLLNCIYLDRTDRRSSIQMIRDGVASLKAGHSIMIFPEGTRSKGNGMAEFKAGSFKLAKSARVPIVPIAIKGTSELMEKYNSKKIVPGQVDVTILDAIEPEIFDRYSLQEVANLVHERIESVIK</sequence>